<reference evidence="2 3" key="1">
    <citation type="submission" date="2016-10" db="EMBL/GenBank/DDBJ databases">
        <authorList>
            <person name="Varghese N."/>
            <person name="Submissions S."/>
        </authorList>
    </citation>
    <scope>NUCLEOTIDE SEQUENCE [LARGE SCALE GENOMIC DNA]</scope>
    <source>
        <strain evidence="2 3">DSM 2260</strain>
    </source>
</reference>
<evidence type="ECO:0000313" key="1">
    <source>
        <dbReference type="EMBL" id="GEL75636.1"/>
    </source>
</evidence>
<organism evidence="1 4">
    <name type="scientific">Myxococcus virescens</name>
    <dbReference type="NCBI Taxonomy" id="83456"/>
    <lineage>
        <taxon>Bacteria</taxon>
        <taxon>Pseudomonadati</taxon>
        <taxon>Myxococcota</taxon>
        <taxon>Myxococcia</taxon>
        <taxon>Myxococcales</taxon>
        <taxon>Cystobacterineae</taxon>
        <taxon>Myxococcaceae</taxon>
        <taxon>Myxococcus</taxon>
    </lineage>
</organism>
<comment type="caution">
    <text evidence="1">The sequence shown here is derived from an EMBL/GenBank/DDBJ whole genome shotgun (WGS) entry which is preliminary data.</text>
</comment>
<dbReference type="Proteomes" id="UP000198717">
    <property type="component" value="Unassembled WGS sequence"/>
</dbReference>
<dbReference type="EMBL" id="BJVY01000097">
    <property type="protein sequence ID" value="GEL75636.1"/>
    <property type="molecule type" value="Genomic_DNA"/>
</dbReference>
<dbReference type="RefSeq" id="WP_090495746.1">
    <property type="nucleotide sequence ID" value="NZ_BJVY01000097.1"/>
</dbReference>
<evidence type="ECO:0000313" key="4">
    <source>
        <dbReference type="Proteomes" id="UP000321224"/>
    </source>
</evidence>
<reference evidence="1 4" key="2">
    <citation type="submission" date="2019-07" db="EMBL/GenBank/DDBJ databases">
        <title>Whole genome shotgun sequence of Myxococcus virescens NBRC 100334.</title>
        <authorList>
            <person name="Hosoyama A."/>
            <person name="Uohara A."/>
            <person name="Ohji S."/>
            <person name="Ichikawa N."/>
        </authorList>
    </citation>
    <scope>NUCLEOTIDE SEQUENCE [LARGE SCALE GENOMIC DNA]</scope>
    <source>
        <strain evidence="1 4">NBRC 100334</strain>
    </source>
</reference>
<name>A0A511HPW4_9BACT</name>
<keyword evidence="3" id="KW-1185">Reference proteome</keyword>
<evidence type="ECO:0000313" key="2">
    <source>
        <dbReference type="EMBL" id="SDF27461.1"/>
    </source>
</evidence>
<gene>
    <name evidence="1" type="ORF">MVI01_74200</name>
    <name evidence="2" type="ORF">SAMN04488504_12746</name>
</gene>
<protein>
    <submittedName>
        <fullName evidence="1">Uncharacterized protein</fullName>
    </submittedName>
</protein>
<proteinExistence type="predicted"/>
<dbReference type="EMBL" id="FNAJ01000027">
    <property type="protein sequence ID" value="SDF27461.1"/>
    <property type="molecule type" value="Genomic_DNA"/>
</dbReference>
<accession>A0A511HPW4</accession>
<dbReference type="Proteomes" id="UP000321224">
    <property type="component" value="Unassembled WGS sequence"/>
</dbReference>
<dbReference type="AlphaFoldDB" id="A0A511HPW4"/>
<evidence type="ECO:0000313" key="3">
    <source>
        <dbReference type="Proteomes" id="UP000198717"/>
    </source>
</evidence>
<sequence length="94" mass="10166">MVIGTTTTYIGDEIPSLKGQQVHIFAVLPGGFSPEADPDDAGDYIRLNEALERLGGVKEADCLDIAPILPDGKSSLDHYDARPGDLECFAHLRR</sequence>